<gene>
    <name evidence="2" type="ORF">COU16_03190</name>
</gene>
<dbReference type="GO" id="GO:0004523">
    <property type="term" value="F:RNA-DNA hybrid ribonuclease activity"/>
    <property type="evidence" value="ECO:0007669"/>
    <property type="project" value="InterPro"/>
</dbReference>
<dbReference type="InterPro" id="IPR012337">
    <property type="entry name" value="RNaseH-like_sf"/>
</dbReference>
<dbReference type="AlphaFoldDB" id="A0A2H0UFI8"/>
<dbReference type="EMBL" id="PFBI01000006">
    <property type="protein sequence ID" value="PIR84555.1"/>
    <property type="molecule type" value="Genomic_DNA"/>
</dbReference>
<evidence type="ECO:0000313" key="2">
    <source>
        <dbReference type="EMBL" id="PIR84555.1"/>
    </source>
</evidence>
<dbReference type="Gene3D" id="3.30.420.10">
    <property type="entry name" value="Ribonuclease H-like superfamily/Ribonuclease H"/>
    <property type="match status" value="1"/>
</dbReference>
<protein>
    <submittedName>
        <fullName evidence="2">Ribonuclease H</fullName>
    </submittedName>
</protein>
<dbReference type="InterPro" id="IPR002156">
    <property type="entry name" value="RNaseH_domain"/>
</dbReference>
<dbReference type="Pfam" id="PF13456">
    <property type="entry name" value="RVT_3"/>
    <property type="match status" value="1"/>
</dbReference>
<organism evidence="2 3">
    <name type="scientific">Candidatus Kaiserbacteria bacterium CG10_big_fil_rev_8_21_14_0_10_47_16</name>
    <dbReference type="NCBI Taxonomy" id="1974608"/>
    <lineage>
        <taxon>Bacteria</taxon>
        <taxon>Candidatus Kaiseribacteriota</taxon>
    </lineage>
</organism>
<dbReference type="PROSITE" id="PS50879">
    <property type="entry name" value="RNASE_H_1"/>
    <property type="match status" value="1"/>
</dbReference>
<evidence type="ECO:0000259" key="1">
    <source>
        <dbReference type="PROSITE" id="PS50879"/>
    </source>
</evidence>
<comment type="caution">
    <text evidence="2">The sequence shown here is derived from an EMBL/GenBank/DDBJ whole genome shotgun (WGS) entry which is preliminary data.</text>
</comment>
<accession>A0A2H0UFI8</accession>
<name>A0A2H0UFI8_9BACT</name>
<dbReference type="InterPro" id="IPR036397">
    <property type="entry name" value="RNaseH_sf"/>
</dbReference>
<proteinExistence type="predicted"/>
<evidence type="ECO:0000313" key="3">
    <source>
        <dbReference type="Proteomes" id="UP000229344"/>
    </source>
</evidence>
<feature type="domain" description="RNase H type-1" evidence="1">
    <location>
        <begin position="1"/>
        <end position="135"/>
    </location>
</feature>
<dbReference type="PANTHER" id="PTHR47723">
    <property type="entry name" value="OS05G0353850 PROTEIN"/>
    <property type="match status" value="1"/>
</dbReference>
<dbReference type="Proteomes" id="UP000229344">
    <property type="component" value="Unassembled WGS sequence"/>
</dbReference>
<reference evidence="3" key="1">
    <citation type="submission" date="2017-09" db="EMBL/GenBank/DDBJ databases">
        <title>Depth-based differentiation of microbial function through sediment-hosted aquifers and enrichment of novel symbionts in the deep terrestrial subsurface.</title>
        <authorList>
            <person name="Probst A.J."/>
            <person name="Ladd B."/>
            <person name="Jarett J.K."/>
            <person name="Geller-Mcgrath D.E."/>
            <person name="Sieber C.M.K."/>
            <person name="Emerson J.B."/>
            <person name="Anantharaman K."/>
            <person name="Thomas B.C."/>
            <person name="Malmstrom R."/>
            <person name="Stieglmeier M."/>
            <person name="Klingl A."/>
            <person name="Woyke T."/>
            <person name="Ryan C.M."/>
            <person name="Banfield J.F."/>
        </authorList>
    </citation>
    <scope>NUCLEOTIDE SEQUENCE [LARGE SCALE GENOMIC DNA]</scope>
</reference>
<dbReference type="CDD" id="cd09279">
    <property type="entry name" value="RNase_HI_like"/>
    <property type="match status" value="1"/>
</dbReference>
<dbReference type="GO" id="GO:0003676">
    <property type="term" value="F:nucleic acid binding"/>
    <property type="evidence" value="ECO:0007669"/>
    <property type="project" value="InterPro"/>
</dbReference>
<dbReference type="SUPFAM" id="SSF53098">
    <property type="entry name" value="Ribonuclease H-like"/>
    <property type="match status" value="1"/>
</dbReference>
<dbReference type="PANTHER" id="PTHR47723:SF19">
    <property type="entry name" value="POLYNUCLEOTIDYL TRANSFERASE, RIBONUCLEASE H-LIKE SUPERFAMILY PROTEIN"/>
    <property type="match status" value="1"/>
</dbReference>
<dbReference type="InterPro" id="IPR053151">
    <property type="entry name" value="RNase_H-like"/>
</dbReference>
<sequence>MKKIVIHTDGGSRGNPGPAGIGAVIADARGKILKEVSEYLGKATNNVAEYTAVLRAVEETKKLFPKTKEVTLDCYLDSQLVERQLNGIYKIKDANLKIIAKKIKVLLAEFGGFAFTHIYREKNEAADELANRAMDKA</sequence>